<name>A0ABQ6QY53_9BACT</name>
<feature type="domain" description="HYR" evidence="3">
    <location>
        <begin position="1450"/>
        <end position="1528"/>
    </location>
</feature>
<feature type="chain" id="PRO_5045277636" description="HYR domain-containing protein" evidence="2">
    <location>
        <begin position="37"/>
        <end position="1806"/>
    </location>
</feature>
<reference evidence="4 5" key="1">
    <citation type="journal article" date="2024" name="Arch. Microbiol.">
        <title>Corallococcus caeni sp. nov., a novel myxobacterium isolated from activated sludge.</title>
        <authorList>
            <person name="Tomita S."/>
            <person name="Nakai R."/>
            <person name="Kuroda K."/>
            <person name="Kurashita H."/>
            <person name="Hatamoto M."/>
            <person name="Yamaguchi T."/>
            <person name="Narihiro T."/>
        </authorList>
    </citation>
    <scope>NUCLEOTIDE SEQUENCE [LARGE SCALE GENOMIC DNA]</scope>
    <source>
        <strain evidence="4 5">NO1</strain>
    </source>
</reference>
<feature type="domain" description="HYR" evidence="3">
    <location>
        <begin position="1052"/>
        <end position="1132"/>
    </location>
</feature>
<evidence type="ECO:0000256" key="1">
    <source>
        <dbReference type="ARBA" id="ARBA00022737"/>
    </source>
</evidence>
<accession>A0ABQ6QY53</accession>
<keyword evidence="5" id="KW-1185">Reference proteome</keyword>
<feature type="domain" description="HYR" evidence="3">
    <location>
        <begin position="1368"/>
        <end position="1449"/>
    </location>
</feature>
<organism evidence="4 5">
    <name type="scientific">Corallococcus caeni</name>
    <dbReference type="NCBI Taxonomy" id="3082388"/>
    <lineage>
        <taxon>Bacteria</taxon>
        <taxon>Pseudomonadati</taxon>
        <taxon>Myxococcota</taxon>
        <taxon>Myxococcia</taxon>
        <taxon>Myxococcales</taxon>
        <taxon>Cystobacterineae</taxon>
        <taxon>Myxococcaceae</taxon>
        <taxon>Corallococcus</taxon>
    </lineage>
</organism>
<keyword evidence="2" id="KW-0732">Signal</keyword>
<comment type="caution">
    <text evidence="4">The sequence shown here is derived from an EMBL/GenBank/DDBJ whole genome shotgun (WGS) entry which is preliminary data.</text>
</comment>
<dbReference type="InterPro" id="IPR003410">
    <property type="entry name" value="HYR_dom"/>
</dbReference>
<evidence type="ECO:0000256" key="2">
    <source>
        <dbReference type="SAM" id="SignalP"/>
    </source>
</evidence>
<dbReference type="PROSITE" id="PS50825">
    <property type="entry name" value="HYR"/>
    <property type="match status" value="6"/>
</dbReference>
<evidence type="ECO:0000313" key="5">
    <source>
        <dbReference type="Proteomes" id="UP001342631"/>
    </source>
</evidence>
<dbReference type="PROSITE" id="PS51257">
    <property type="entry name" value="PROKAR_LIPOPROTEIN"/>
    <property type="match status" value="1"/>
</dbReference>
<keyword evidence="1" id="KW-0677">Repeat</keyword>
<dbReference type="PANTHER" id="PTHR24273">
    <property type="entry name" value="FI04643P-RELATED"/>
    <property type="match status" value="1"/>
</dbReference>
<dbReference type="RefSeq" id="WP_338279815.1">
    <property type="nucleotide sequence ID" value="NZ_BTTX01000005.1"/>
</dbReference>
<dbReference type="Pfam" id="PF02494">
    <property type="entry name" value="HYR"/>
    <property type="match status" value="8"/>
</dbReference>
<gene>
    <name evidence="4" type="ORF">ASNO1_51930</name>
</gene>
<sequence length="1806" mass="185558">MASCHRSRSHWSLLNPSGAAALLGCLVLLFASCAPTHEDPAQAPVADAAQVDSPPVKLSPPFDPLAVMRRVNQSFRVDSGGYKGRQQHYAVQVEQEGSIAFSARHQPEGQTAPVVGGSLRMRTASVSRAGKSLLRAARSEVREDGTLALDRGGVVEVLQNGDAGLEQRWELAARPEGAGDLEVRVELTGLDYLGETGPGHHFVDRQTGLGVRYGRATWVDADGVRTAVETACEGQSLVMRVPARTLERSAYPAVLDPIISPELSPDEPVPAPIPGRDSNPVVAAGKDVYLVVWGFGADVDLDVIGTRVRISDGAVLDLMGIPLAVAPGKQSGTAVASSGNDFLVVWDDASLSVRALRAARVSGSTGQILGSPFAVSNSTAGQIWPAVAFDGTHYLVAWTDYRGRVDTDIYGARVRASDGALLDPAGILICSVAGYQASPAVAFDGNRFLVVWQDSRSVAPGLHGARVGVDGVVIDRTSLPISTTAGAKFSPAVSAVSGTFLVTWINVQNSQREIQATRVRTSDGMVLEPSGLKLGTATAYDTDAGASVASNGSDFLVVWEDGFGSDNRIRMRRVLKDGSLPEPQGLTLAYSEAHKQVPVVAFDGTRFMVVWSSERFGQQDIHGVRLRASDLVVLDDPPRLLSVRPNTEGSPAVAAGANSYLVVWHDDRDWQGTYDIMGVRVRASDGAVLDAVAIPIATGLNIKRAPSVSYSDGGFLVVWYDNPSIPRTSHTDIHGARIRESDGAVLDSTPIVISAALGSQVYPKVASGAGVHLVTWTDYRNGKELVSDVYAARVRASDGVVLDPDGIPVAKDSHTEAEPAVAYGAGYFLVAWTDSRNGSANPDVYAARVRPEDGTVVDSPALPITTQAELQRAPAVAFDGTSFLTVWYEQRSGVPSEILGTRVRPEDGALLDGAGRAFFPANVSKGPPVVAFDGQAYLLVWRENGPSAFQLMGGRLWPDLSPLDGERFLISDIPMSVSSTTTPAVASWGQGRFLVVYEPYDAATRRLRLKMRLVSDPVNGAKCATDPDCVSGYCVAGVCCASSCPGGTCGGGTCVPEASITCPADVVAEAIGAQGAPVSYPPASAMGASPLAVTYSHASGSVFALGATPITASLTDGLGRAASCGFSVSVRDTTVPGLTCPEQVVAEATGRDGARVSLPALVATDAVTDAPVLVMEPASGSLFPLGTTVVSVTATDAAGNAATCTFPVRVQDTTPPALVCPADLAVEATSLTGATVTYPAATASDAVSDVTVGYGRASGSHFDVGRTRVEVSAADAAGNTASCSFFVVVSLPPPPTITCPADVVAEAQGASGAPVSYPPASAMGASPLAVTYSHASGSVFALGATPITASLTDGLGRAASCGFSVSVRDTTVPGLTCPEQVVAEATGRDGAPVSLPALVATDAVTDAPVLVMEPASGSLFQLGTTVVSVTATDEAGNAATCTFPVRVQDTTPPALVCPADLAVEATSLTGATVTYPASTASDTVSDVTVGYGRASGSHFDVGRTRVEVSASDAASNTASCSFFVVVSLPPPPSITCPADVVAEAVDAQGAAVAYPPATATGRGPLAMGYSWQPGQDFPLGTTSVTATVTDGLGRASTCAFSVTVRDTLAPALTCPSDVVAEAQDASGASVAFPAPVATDAVTAAPRVTSSRTSGSLFPLGATEVSVTATDEAGNAESCAFTLTIQDTTPPTLECPPPVQKADAPLEGLAVDYPEATALDAVSQSTLHYSHGTGTVFPVGTTQVTVQATDAAGNSATCTFPVSVSARVQAPPEPPPSSGCGCGASTTSGLSWVGLMALAWGVKRRRR</sequence>
<dbReference type="Proteomes" id="UP001342631">
    <property type="component" value="Unassembled WGS sequence"/>
</dbReference>
<feature type="signal peptide" evidence="2">
    <location>
        <begin position="1"/>
        <end position="36"/>
    </location>
</feature>
<protein>
    <recommendedName>
        <fullName evidence="3">HYR domain-containing protein</fullName>
    </recommendedName>
</protein>
<feature type="domain" description="HYR" evidence="3">
    <location>
        <begin position="1687"/>
        <end position="1765"/>
    </location>
</feature>
<feature type="domain" description="HYR" evidence="3">
    <location>
        <begin position="1605"/>
        <end position="1686"/>
    </location>
</feature>
<dbReference type="PANTHER" id="PTHR24273:SF32">
    <property type="entry name" value="HYALIN"/>
    <property type="match status" value="1"/>
</dbReference>
<dbReference type="EMBL" id="BTTX01000005">
    <property type="protein sequence ID" value="GMU08940.1"/>
    <property type="molecule type" value="Genomic_DNA"/>
</dbReference>
<feature type="domain" description="HYR" evidence="3">
    <location>
        <begin position="1211"/>
        <end position="1291"/>
    </location>
</feature>
<evidence type="ECO:0000313" key="4">
    <source>
        <dbReference type="EMBL" id="GMU08940.1"/>
    </source>
</evidence>
<proteinExistence type="predicted"/>
<evidence type="ECO:0000259" key="3">
    <source>
        <dbReference type="PROSITE" id="PS50825"/>
    </source>
</evidence>